<evidence type="ECO:0000313" key="1">
    <source>
        <dbReference type="EMBL" id="SHE48922.1"/>
    </source>
</evidence>
<reference evidence="1 2" key="1">
    <citation type="submission" date="2016-11" db="EMBL/GenBank/DDBJ databases">
        <authorList>
            <person name="Jaros S."/>
            <person name="Januszkiewicz K."/>
            <person name="Wedrychowicz H."/>
        </authorList>
    </citation>
    <scope>NUCLEOTIDE SEQUENCE [LARGE SCALE GENOMIC DNA]</scope>
    <source>
        <strain evidence="1 2">DSM 25661</strain>
    </source>
</reference>
<protein>
    <recommendedName>
        <fullName evidence="3">Thioredoxin</fullName>
    </recommendedName>
</protein>
<sequence length="177" mass="20763">MKNIIKILLVLIVSVTSTVNELQAQNYEIMLGEFSLEELKATKNSTWFLKEYKAYNPNNRILNQITSLENLEDLNIEIYLGTWCPDSRRELPRLVKILDLINFDKDQLTMIGVTRSKKVPEITKEKAKQLNIINVPTIIVYKDGKELNRFVEFAVETLEKDLFKIMAERDYKHSYDF</sequence>
<dbReference type="CDD" id="cd02947">
    <property type="entry name" value="TRX_family"/>
    <property type="match status" value="1"/>
</dbReference>
<keyword evidence="2" id="KW-1185">Reference proteome</keyword>
<dbReference type="Proteomes" id="UP000184462">
    <property type="component" value="Unassembled WGS sequence"/>
</dbReference>
<dbReference type="Gene3D" id="3.40.30.10">
    <property type="entry name" value="Glutaredoxin"/>
    <property type="match status" value="1"/>
</dbReference>
<dbReference type="OrthoDB" id="6398367at2"/>
<evidence type="ECO:0008006" key="3">
    <source>
        <dbReference type="Google" id="ProtNLM"/>
    </source>
</evidence>
<dbReference type="STRING" id="1155689.SAMN05444278_10264"/>
<dbReference type="AlphaFoldDB" id="A0A1M4TWX9"/>
<gene>
    <name evidence="1" type="ORF">SAMN05444278_10264</name>
</gene>
<organism evidence="1 2">
    <name type="scientific">Psychroflexus salarius</name>
    <dbReference type="NCBI Taxonomy" id="1155689"/>
    <lineage>
        <taxon>Bacteria</taxon>
        <taxon>Pseudomonadati</taxon>
        <taxon>Bacteroidota</taxon>
        <taxon>Flavobacteriia</taxon>
        <taxon>Flavobacteriales</taxon>
        <taxon>Flavobacteriaceae</taxon>
        <taxon>Psychroflexus</taxon>
    </lineage>
</organism>
<dbReference type="SUPFAM" id="SSF52833">
    <property type="entry name" value="Thioredoxin-like"/>
    <property type="match status" value="1"/>
</dbReference>
<dbReference type="RefSeq" id="WP_073192021.1">
    <property type="nucleotide sequence ID" value="NZ_FQTW01000002.1"/>
</dbReference>
<accession>A0A1M4TWX9</accession>
<proteinExistence type="predicted"/>
<dbReference type="InterPro" id="IPR036249">
    <property type="entry name" value="Thioredoxin-like_sf"/>
</dbReference>
<evidence type="ECO:0000313" key="2">
    <source>
        <dbReference type="Proteomes" id="UP000184462"/>
    </source>
</evidence>
<dbReference type="EMBL" id="FQTW01000002">
    <property type="protein sequence ID" value="SHE48922.1"/>
    <property type="molecule type" value="Genomic_DNA"/>
</dbReference>
<name>A0A1M4TWX9_9FLAO</name>